<organism evidence="3 4">
    <name type="scientific">Levilactobacillus lanxiensis</name>
    <dbReference type="NCBI Taxonomy" id="2799568"/>
    <lineage>
        <taxon>Bacteria</taxon>
        <taxon>Bacillati</taxon>
        <taxon>Bacillota</taxon>
        <taxon>Bacilli</taxon>
        <taxon>Lactobacillales</taxon>
        <taxon>Lactobacillaceae</taxon>
        <taxon>Levilactobacillus</taxon>
    </lineage>
</organism>
<dbReference type="RefSeq" id="WP_203642477.1">
    <property type="nucleotide sequence ID" value="NZ_BOLN01000001.1"/>
</dbReference>
<protein>
    <submittedName>
        <fullName evidence="3">Type II toxin-antitoxin system RelB/DinJ family antitoxin</fullName>
    </submittedName>
</protein>
<dbReference type="PANTHER" id="PTHR38781:SF1">
    <property type="entry name" value="ANTITOXIN DINJ-RELATED"/>
    <property type="match status" value="1"/>
</dbReference>
<keyword evidence="2" id="KW-1277">Toxin-antitoxin system</keyword>
<reference evidence="4" key="1">
    <citation type="journal article" date="2019" name="Int. J. Syst. Evol. Microbiol.">
        <title>The Global Catalogue of Microorganisms (GCM) 10K type strain sequencing project: providing services to taxonomists for standard genome sequencing and annotation.</title>
        <authorList>
            <consortium name="The Broad Institute Genomics Platform"/>
            <consortium name="The Broad Institute Genome Sequencing Center for Infectious Disease"/>
            <person name="Wu L."/>
            <person name="Ma J."/>
        </authorList>
    </citation>
    <scope>NUCLEOTIDE SEQUENCE [LARGE SCALE GENOMIC DNA]</scope>
    <source>
        <strain evidence="4">CCM 8979</strain>
    </source>
</reference>
<dbReference type="PANTHER" id="PTHR38781">
    <property type="entry name" value="ANTITOXIN DINJ-RELATED"/>
    <property type="match status" value="1"/>
</dbReference>
<comment type="caution">
    <text evidence="3">The sequence shown here is derived from an EMBL/GenBank/DDBJ whole genome shotgun (WGS) entry which is preliminary data.</text>
</comment>
<dbReference type="Gene3D" id="1.10.1220.10">
    <property type="entry name" value="Met repressor-like"/>
    <property type="match status" value="1"/>
</dbReference>
<accession>A0ABW4D111</accession>
<dbReference type="Proteomes" id="UP001597189">
    <property type="component" value="Unassembled WGS sequence"/>
</dbReference>
<name>A0ABW4D111_9LACO</name>
<dbReference type="InterPro" id="IPR007337">
    <property type="entry name" value="RelB/DinJ"/>
</dbReference>
<dbReference type="InterPro" id="IPR013321">
    <property type="entry name" value="Arc_rbn_hlx_hlx"/>
</dbReference>
<evidence type="ECO:0000313" key="4">
    <source>
        <dbReference type="Proteomes" id="UP001597189"/>
    </source>
</evidence>
<gene>
    <name evidence="3" type="ORF">ACFQ44_01185</name>
</gene>
<keyword evidence="4" id="KW-1185">Reference proteome</keyword>
<evidence type="ECO:0000256" key="1">
    <source>
        <dbReference type="ARBA" id="ARBA00010562"/>
    </source>
</evidence>
<comment type="similarity">
    <text evidence="1">Belongs to the RelB/DinJ antitoxin family.</text>
</comment>
<dbReference type="NCBIfam" id="TIGR02384">
    <property type="entry name" value="RelB_DinJ"/>
    <property type="match status" value="1"/>
</dbReference>
<dbReference type="Pfam" id="PF04221">
    <property type="entry name" value="RelB"/>
    <property type="match status" value="1"/>
</dbReference>
<evidence type="ECO:0000256" key="2">
    <source>
        <dbReference type="ARBA" id="ARBA00022649"/>
    </source>
</evidence>
<sequence length="89" mass="9895">MDKQTTLTIRLNKDVKKAAIKVAADMGLDIDTVINLFLAELVRTNQLPFNPTGPDFPAIWHDDPREIADFNQSIGLADDGKNYGHELSD</sequence>
<evidence type="ECO:0000313" key="3">
    <source>
        <dbReference type="EMBL" id="MFD1454290.1"/>
    </source>
</evidence>
<proteinExistence type="inferred from homology"/>
<dbReference type="EMBL" id="JBHTOD010000001">
    <property type="protein sequence ID" value="MFD1454290.1"/>
    <property type="molecule type" value="Genomic_DNA"/>
</dbReference>